<dbReference type="InterPro" id="IPR011006">
    <property type="entry name" value="CheY-like_superfamily"/>
</dbReference>
<dbReference type="EMBL" id="CAJRAF010000001">
    <property type="protein sequence ID" value="CAG4995094.1"/>
    <property type="molecule type" value="Genomic_DNA"/>
</dbReference>
<evidence type="ECO:0008006" key="3">
    <source>
        <dbReference type="Google" id="ProtNLM"/>
    </source>
</evidence>
<evidence type="ECO:0000313" key="2">
    <source>
        <dbReference type="Proteomes" id="UP000680038"/>
    </source>
</evidence>
<name>A0A916JA09_9BACT</name>
<dbReference type="Proteomes" id="UP000680038">
    <property type="component" value="Unassembled WGS sequence"/>
</dbReference>
<protein>
    <recommendedName>
        <fullName evidence="3">Response regulatory domain-containing protein</fullName>
    </recommendedName>
</protein>
<sequence length="133" mass="15087">MRNPLKTEESLASIMKKTLIFNRISILNGPLKKIVTDLCTESYFVSSAEAFTESLNDFSFDLILLQVDHTKMDYATPILREAMQKSPLSRLVLFSDCEKEVLTPFLENGAHDFIGKNALLSDFHKVIAQNLNF</sequence>
<proteinExistence type="predicted"/>
<reference evidence="1" key="1">
    <citation type="submission" date="2021-04" db="EMBL/GenBank/DDBJ databases">
        <authorList>
            <person name="Rodrigo-Torres L."/>
            <person name="Arahal R. D."/>
            <person name="Lucena T."/>
        </authorList>
    </citation>
    <scope>NUCLEOTIDE SEQUENCE</scope>
    <source>
        <strain evidence="1">CECT 9275</strain>
    </source>
</reference>
<dbReference type="SUPFAM" id="SSF52172">
    <property type="entry name" value="CheY-like"/>
    <property type="match status" value="1"/>
</dbReference>
<dbReference type="Gene3D" id="3.40.50.2300">
    <property type="match status" value="1"/>
</dbReference>
<keyword evidence="2" id="KW-1185">Reference proteome</keyword>
<comment type="caution">
    <text evidence="1">The sequence shown here is derived from an EMBL/GenBank/DDBJ whole genome shotgun (WGS) entry which is preliminary data.</text>
</comment>
<dbReference type="AlphaFoldDB" id="A0A916JA09"/>
<accession>A0A916JA09</accession>
<organism evidence="1 2">
    <name type="scientific">Dyadobacter helix</name>
    <dbReference type="NCBI Taxonomy" id="2822344"/>
    <lineage>
        <taxon>Bacteria</taxon>
        <taxon>Pseudomonadati</taxon>
        <taxon>Bacteroidota</taxon>
        <taxon>Cytophagia</taxon>
        <taxon>Cytophagales</taxon>
        <taxon>Spirosomataceae</taxon>
        <taxon>Dyadobacter</taxon>
    </lineage>
</organism>
<gene>
    <name evidence="1" type="ORF">DYBT9275_01547</name>
</gene>
<evidence type="ECO:0000313" key="1">
    <source>
        <dbReference type="EMBL" id="CAG4995094.1"/>
    </source>
</evidence>